<keyword evidence="1" id="KW-1133">Transmembrane helix</keyword>
<organism evidence="4 5">
    <name type="scientific">Negadavirga shengliensis</name>
    <dbReference type="NCBI Taxonomy" id="1389218"/>
    <lineage>
        <taxon>Bacteria</taxon>
        <taxon>Pseudomonadati</taxon>
        <taxon>Bacteroidota</taxon>
        <taxon>Cytophagia</taxon>
        <taxon>Cytophagales</taxon>
        <taxon>Cyclobacteriaceae</taxon>
        <taxon>Negadavirga</taxon>
    </lineage>
</organism>
<protein>
    <submittedName>
        <fullName evidence="4">FecR family protein</fullName>
    </submittedName>
</protein>
<evidence type="ECO:0000259" key="2">
    <source>
        <dbReference type="Pfam" id="PF04773"/>
    </source>
</evidence>
<accession>A0ABV9SWD2</accession>
<dbReference type="EMBL" id="JBHSJJ010000002">
    <property type="protein sequence ID" value="MFC4870720.1"/>
    <property type="molecule type" value="Genomic_DNA"/>
</dbReference>
<keyword evidence="5" id="KW-1185">Reference proteome</keyword>
<gene>
    <name evidence="4" type="ORF">ACFPFU_03410</name>
</gene>
<dbReference type="PANTHER" id="PTHR30273">
    <property type="entry name" value="PERIPLASMIC SIGNAL SENSOR AND SIGMA FACTOR ACTIVATOR FECR-RELATED"/>
    <property type="match status" value="1"/>
</dbReference>
<evidence type="ECO:0000313" key="5">
    <source>
        <dbReference type="Proteomes" id="UP001595818"/>
    </source>
</evidence>
<dbReference type="Proteomes" id="UP001595818">
    <property type="component" value="Unassembled WGS sequence"/>
</dbReference>
<dbReference type="InterPro" id="IPR012373">
    <property type="entry name" value="Ferrdict_sens_TM"/>
</dbReference>
<dbReference type="Gene3D" id="3.55.50.30">
    <property type="match status" value="1"/>
</dbReference>
<dbReference type="PIRSF" id="PIRSF018266">
    <property type="entry name" value="FecR"/>
    <property type="match status" value="1"/>
</dbReference>
<evidence type="ECO:0000259" key="3">
    <source>
        <dbReference type="Pfam" id="PF16344"/>
    </source>
</evidence>
<sequence>MEESKDQINILLSDPEFVRWVKKPDRDLEIYWENWIAAHPDRLSEVKTAKEMILGIRFSHLEVGGGLKKDVLHRILAGERALMEDPSALRVEKAVSGKLKQKKFLWVHMDQWTKVAAILIFVVLFSLIAQWYAYAPAPLENETAPEIAMISKSTLFGEKLNFKLPDGTSVWLNSGSELRYPVTFDSVSRVVTLIGEGYFEIVEDSGRPFKVVSGDLTTIAIGTAFNINQFNEEKLCISLINGKVKVENNLTEENITLDPGQQLRYFPESGKSSIAKFSAEDIMAWKEGVLKFSNASFWEVVKSLERWYGVSITVSGRPGNSWLLTGDYKNQNLDLVLERMAYIEAFEYSIKQKKVYIKFQ</sequence>
<keyword evidence="1" id="KW-0812">Transmembrane</keyword>
<keyword evidence="1" id="KW-0472">Membrane</keyword>
<dbReference type="Pfam" id="PF04773">
    <property type="entry name" value="FecR"/>
    <property type="match status" value="1"/>
</dbReference>
<evidence type="ECO:0000313" key="4">
    <source>
        <dbReference type="EMBL" id="MFC4870720.1"/>
    </source>
</evidence>
<dbReference type="InterPro" id="IPR006860">
    <property type="entry name" value="FecR"/>
</dbReference>
<comment type="caution">
    <text evidence="4">The sequence shown here is derived from an EMBL/GenBank/DDBJ whole genome shotgun (WGS) entry which is preliminary data.</text>
</comment>
<dbReference type="RefSeq" id="WP_377061527.1">
    <property type="nucleotide sequence ID" value="NZ_JBHSJJ010000002.1"/>
</dbReference>
<feature type="domain" description="Protein FecR C-terminal" evidence="3">
    <location>
        <begin position="290"/>
        <end position="357"/>
    </location>
</feature>
<feature type="transmembrane region" description="Helical" evidence="1">
    <location>
        <begin position="112"/>
        <end position="133"/>
    </location>
</feature>
<proteinExistence type="predicted"/>
<dbReference type="InterPro" id="IPR032508">
    <property type="entry name" value="FecR_C"/>
</dbReference>
<dbReference type="PANTHER" id="PTHR30273:SF2">
    <property type="entry name" value="PROTEIN FECR"/>
    <property type="match status" value="1"/>
</dbReference>
<name>A0ABV9SWD2_9BACT</name>
<evidence type="ECO:0000256" key="1">
    <source>
        <dbReference type="SAM" id="Phobius"/>
    </source>
</evidence>
<feature type="domain" description="FecR protein" evidence="2">
    <location>
        <begin position="154"/>
        <end position="245"/>
    </location>
</feature>
<dbReference type="Gene3D" id="2.60.120.1440">
    <property type="match status" value="1"/>
</dbReference>
<dbReference type="Pfam" id="PF16344">
    <property type="entry name" value="FecR_C"/>
    <property type="match status" value="1"/>
</dbReference>
<reference evidence="5" key="1">
    <citation type="journal article" date="2019" name="Int. J. Syst. Evol. Microbiol.">
        <title>The Global Catalogue of Microorganisms (GCM) 10K type strain sequencing project: providing services to taxonomists for standard genome sequencing and annotation.</title>
        <authorList>
            <consortium name="The Broad Institute Genomics Platform"/>
            <consortium name="The Broad Institute Genome Sequencing Center for Infectious Disease"/>
            <person name="Wu L."/>
            <person name="Ma J."/>
        </authorList>
    </citation>
    <scope>NUCLEOTIDE SEQUENCE [LARGE SCALE GENOMIC DNA]</scope>
    <source>
        <strain evidence="5">CGMCC 4.7466</strain>
    </source>
</reference>